<evidence type="ECO:0000256" key="6">
    <source>
        <dbReference type="ARBA" id="ARBA00023002"/>
    </source>
</evidence>
<evidence type="ECO:0000256" key="5">
    <source>
        <dbReference type="ARBA" id="ARBA00022827"/>
    </source>
</evidence>
<dbReference type="EMBL" id="WVTA01000011">
    <property type="protein sequence ID" value="KAK3203296.1"/>
    <property type="molecule type" value="Genomic_DNA"/>
</dbReference>
<dbReference type="Pfam" id="PF01494">
    <property type="entry name" value="FAD_binding_3"/>
    <property type="match status" value="1"/>
</dbReference>
<evidence type="ECO:0000256" key="2">
    <source>
        <dbReference type="ARBA" id="ARBA00005179"/>
    </source>
</evidence>
<evidence type="ECO:0000313" key="10">
    <source>
        <dbReference type="Proteomes" id="UP001280581"/>
    </source>
</evidence>
<evidence type="ECO:0000256" key="4">
    <source>
        <dbReference type="ARBA" id="ARBA00022630"/>
    </source>
</evidence>
<dbReference type="PRINTS" id="PR00420">
    <property type="entry name" value="RNGMNOXGNASE"/>
</dbReference>
<reference evidence="9 10" key="1">
    <citation type="submission" date="2021-02" db="EMBL/GenBank/DDBJ databases">
        <title>Genome assembly of Pseudopithomyces chartarum.</title>
        <authorList>
            <person name="Jauregui R."/>
            <person name="Singh J."/>
            <person name="Voisey C."/>
        </authorList>
    </citation>
    <scope>NUCLEOTIDE SEQUENCE [LARGE SCALE GENOMIC DNA]</scope>
    <source>
        <strain evidence="9 10">AGR01</strain>
    </source>
</reference>
<name>A0AAN6LW07_9PLEO</name>
<organism evidence="9 10">
    <name type="scientific">Pseudopithomyces chartarum</name>
    <dbReference type="NCBI Taxonomy" id="1892770"/>
    <lineage>
        <taxon>Eukaryota</taxon>
        <taxon>Fungi</taxon>
        <taxon>Dikarya</taxon>
        <taxon>Ascomycota</taxon>
        <taxon>Pezizomycotina</taxon>
        <taxon>Dothideomycetes</taxon>
        <taxon>Pleosporomycetidae</taxon>
        <taxon>Pleosporales</taxon>
        <taxon>Massarineae</taxon>
        <taxon>Didymosphaeriaceae</taxon>
        <taxon>Pseudopithomyces</taxon>
    </lineage>
</organism>
<keyword evidence="7" id="KW-0503">Monooxygenase</keyword>
<comment type="pathway">
    <text evidence="2">Secondary metabolite biosynthesis.</text>
</comment>
<dbReference type="GO" id="GO:0004497">
    <property type="term" value="F:monooxygenase activity"/>
    <property type="evidence" value="ECO:0007669"/>
    <property type="project" value="UniProtKB-KW"/>
</dbReference>
<keyword evidence="5" id="KW-0274">FAD</keyword>
<evidence type="ECO:0000259" key="8">
    <source>
        <dbReference type="Pfam" id="PF01494"/>
    </source>
</evidence>
<dbReference type="PANTHER" id="PTHR47178">
    <property type="entry name" value="MONOOXYGENASE, FAD-BINDING"/>
    <property type="match status" value="1"/>
</dbReference>
<keyword evidence="10" id="KW-1185">Reference proteome</keyword>
<dbReference type="Gene3D" id="3.50.50.60">
    <property type="entry name" value="FAD/NAD(P)-binding domain"/>
    <property type="match status" value="1"/>
</dbReference>
<sequence>MILIVGAGVAGVTLARYLNDNDIPFRIFEQQTKYKSQGFGLTLREDTCKKLLPLLGLEQQDFRTRVAVDRKQGLSSPFLVNITTGERFGAGSFKAGYATQDFRSNRERLRGIILGEVKVEYGHRLKSFASTSSGVEVLFENGLKVKGDILVAADGVHSSIREKLLPQCVPQDWNGVMINGSCRFSLDEWNQKLEPSIGELAVYPGFGEQMVLACTIYDANWDPVSGYVDISWGYSRRRRGDNDPLFVSFADRSFNKSHVAEALWKELEVLPKQLVEPFKTIHSDLPIRRDPTIHHRLISLLIPEKDLLEKLNEGKVVFIGDAVHDWSNHAGTAANAAIQDALALGEALAKGKKIEHYYDERYPEWLRNYEKNGEDFEALHRPMTEWRSMLDNQETNAVRGGLKL</sequence>
<dbReference type="PANTHER" id="PTHR47178:SF4">
    <property type="entry name" value="FAD-DEPENDENT MONOOXYGENASE APTC"/>
    <property type="match status" value="1"/>
</dbReference>
<evidence type="ECO:0000256" key="7">
    <source>
        <dbReference type="ARBA" id="ARBA00023033"/>
    </source>
</evidence>
<keyword evidence="4" id="KW-0285">Flavoprotein</keyword>
<evidence type="ECO:0000313" key="9">
    <source>
        <dbReference type="EMBL" id="KAK3203296.1"/>
    </source>
</evidence>
<comment type="caution">
    <text evidence="9">The sequence shown here is derived from an EMBL/GenBank/DDBJ whole genome shotgun (WGS) entry which is preliminary data.</text>
</comment>
<comment type="cofactor">
    <cofactor evidence="1">
        <name>FAD</name>
        <dbReference type="ChEBI" id="CHEBI:57692"/>
    </cofactor>
</comment>
<comment type="similarity">
    <text evidence="3">Belongs to the paxM FAD-dependent monooxygenase family.</text>
</comment>
<accession>A0AAN6LW07</accession>
<keyword evidence="6" id="KW-0560">Oxidoreductase</keyword>
<evidence type="ECO:0000256" key="3">
    <source>
        <dbReference type="ARBA" id="ARBA00007992"/>
    </source>
</evidence>
<dbReference type="GO" id="GO:0071949">
    <property type="term" value="F:FAD binding"/>
    <property type="evidence" value="ECO:0007669"/>
    <property type="project" value="InterPro"/>
</dbReference>
<dbReference type="AlphaFoldDB" id="A0AAN6LW07"/>
<dbReference type="SUPFAM" id="SSF51905">
    <property type="entry name" value="FAD/NAD(P)-binding domain"/>
    <property type="match status" value="1"/>
</dbReference>
<protein>
    <recommendedName>
        <fullName evidence="8">FAD-binding domain-containing protein</fullName>
    </recommendedName>
</protein>
<dbReference type="Proteomes" id="UP001280581">
    <property type="component" value="Unassembled WGS sequence"/>
</dbReference>
<dbReference type="InterPro" id="IPR002938">
    <property type="entry name" value="FAD-bd"/>
</dbReference>
<feature type="domain" description="FAD-binding" evidence="8">
    <location>
        <begin position="305"/>
        <end position="350"/>
    </location>
</feature>
<evidence type="ECO:0000256" key="1">
    <source>
        <dbReference type="ARBA" id="ARBA00001974"/>
    </source>
</evidence>
<dbReference type="InterPro" id="IPR036188">
    <property type="entry name" value="FAD/NAD-bd_sf"/>
</dbReference>
<gene>
    <name evidence="9" type="ORF">GRF29_112g822007</name>
</gene>
<proteinExistence type="inferred from homology"/>